<gene>
    <name evidence="2" type="ORF">Pan181_00840</name>
</gene>
<dbReference type="EMBL" id="CP036278">
    <property type="protein sequence ID" value="QDU53906.1"/>
    <property type="molecule type" value="Genomic_DNA"/>
</dbReference>
<dbReference type="Gene3D" id="3.30.700.10">
    <property type="entry name" value="Glycoprotein, Type 4 Pilin"/>
    <property type="match status" value="1"/>
</dbReference>
<dbReference type="NCBIfam" id="TIGR04294">
    <property type="entry name" value="pre_pil_HX9DG"/>
    <property type="match status" value="1"/>
</dbReference>
<evidence type="ECO:0000259" key="1">
    <source>
        <dbReference type="Pfam" id="PF07596"/>
    </source>
</evidence>
<protein>
    <submittedName>
        <fullName evidence="2">Putative major pilin subunit</fullName>
    </submittedName>
</protein>
<dbReference type="SUPFAM" id="SSF54523">
    <property type="entry name" value="Pili subunits"/>
    <property type="match status" value="1"/>
</dbReference>
<evidence type="ECO:0000313" key="2">
    <source>
        <dbReference type="EMBL" id="QDU53906.1"/>
    </source>
</evidence>
<organism evidence="2 3">
    <name type="scientific">Aeoliella mucimassa</name>
    <dbReference type="NCBI Taxonomy" id="2527972"/>
    <lineage>
        <taxon>Bacteria</taxon>
        <taxon>Pseudomonadati</taxon>
        <taxon>Planctomycetota</taxon>
        <taxon>Planctomycetia</taxon>
        <taxon>Pirellulales</taxon>
        <taxon>Lacipirellulaceae</taxon>
        <taxon>Aeoliella</taxon>
    </lineage>
</organism>
<feature type="domain" description="DUF1559" evidence="1">
    <location>
        <begin position="32"/>
        <end position="284"/>
    </location>
</feature>
<dbReference type="OrthoDB" id="255848at2"/>
<evidence type="ECO:0000313" key="3">
    <source>
        <dbReference type="Proteomes" id="UP000315750"/>
    </source>
</evidence>
<dbReference type="NCBIfam" id="TIGR02532">
    <property type="entry name" value="IV_pilin_GFxxxE"/>
    <property type="match status" value="1"/>
</dbReference>
<dbReference type="InterPro" id="IPR027558">
    <property type="entry name" value="Pre_pil_HX9DG_C"/>
</dbReference>
<dbReference type="PANTHER" id="PTHR30093:SF2">
    <property type="entry name" value="TYPE II SECRETION SYSTEM PROTEIN H"/>
    <property type="match status" value="1"/>
</dbReference>
<dbReference type="AlphaFoldDB" id="A0A518AGQ0"/>
<dbReference type="InterPro" id="IPR045584">
    <property type="entry name" value="Pilin-like"/>
</dbReference>
<dbReference type="InterPro" id="IPR011453">
    <property type="entry name" value="DUF1559"/>
</dbReference>
<dbReference type="Pfam" id="PF07963">
    <property type="entry name" value="N_methyl"/>
    <property type="match status" value="1"/>
</dbReference>
<proteinExistence type="predicted"/>
<reference evidence="2 3" key="1">
    <citation type="submission" date="2019-02" db="EMBL/GenBank/DDBJ databases">
        <title>Deep-cultivation of Planctomycetes and their phenomic and genomic characterization uncovers novel biology.</title>
        <authorList>
            <person name="Wiegand S."/>
            <person name="Jogler M."/>
            <person name="Boedeker C."/>
            <person name="Pinto D."/>
            <person name="Vollmers J."/>
            <person name="Rivas-Marin E."/>
            <person name="Kohn T."/>
            <person name="Peeters S.H."/>
            <person name="Heuer A."/>
            <person name="Rast P."/>
            <person name="Oberbeckmann S."/>
            <person name="Bunk B."/>
            <person name="Jeske O."/>
            <person name="Meyerdierks A."/>
            <person name="Storesund J.E."/>
            <person name="Kallscheuer N."/>
            <person name="Luecker S."/>
            <person name="Lage O.M."/>
            <person name="Pohl T."/>
            <person name="Merkel B.J."/>
            <person name="Hornburger P."/>
            <person name="Mueller R.-W."/>
            <person name="Bruemmer F."/>
            <person name="Labrenz M."/>
            <person name="Spormann A.M."/>
            <person name="Op den Camp H."/>
            <person name="Overmann J."/>
            <person name="Amann R."/>
            <person name="Jetten M.S.M."/>
            <person name="Mascher T."/>
            <person name="Medema M.H."/>
            <person name="Devos D.P."/>
            <person name="Kaster A.-K."/>
            <person name="Ovreas L."/>
            <person name="Rohde M."/>
            <person name="Galperin M.Y."/>
            <person name="Jogler C."/>
        </authorList>
    </citation>
    <scope>NUCLEOTIDE SEQUENCE [LARGE SCALE GENOMIC DNA]</scope>
    <source>
        <strain evidence="2 3">Pan181</strain>
    </source>
</reference>
<keyword evidence="3" id="KW-1185">Reference proteome</keyword>
<dbReference type="KEGG" id="amuc:Pan181_00840"/>
<sequence length="305" mass="33610" precursor="true">MDKRQRAFTLVELLVVIAIIGILVALLLPAVQAARESARRAQCTNKLKQLGLAVQGYISSHSGELPPGSPGQGKHGTFTYLLPYLEQQAIFDQIDLERVTYRSYSDPMRMEIVPALICPNYPEEPILRRPGSPNTEGALSTYQGTGGAFVVSRQERDASPRFGDLPLNGVFRWGEHKRKLREVVDGTSNTLLFGEFVHVDRLPGLYSELPGNLRPWMAIPALSSPDDKVSYQFKVAAYAPNTPVDREADETPFNHLPFTSLHVGGTNFALLDGSVQFVIDDIDLDAFIAGCTIDGEEILSLGEKR</sequence>
<name>A0A518AGQ0_9BACT</name>
<dbReference type="Pfam" id="PF07596">
    <property type="entry name" value="SBP_bac_10"/>
    <property type="match status" value="1"/>
</dbReference>
<dbReference type="RefSeq" id="WP_145244948.1">
    <property type="nucleotide sequence ID" value="NZ_CP036278.1"/>
</dbReference>
<dbReference type="InterPro" id="IPR012902">
    <property type="entry name" value="N_methyl_site"/>
</dbReference>
<dbReference type="PANTHER" id="PTHR30093">
    <property type="entry name" value="GENERAL SECRETION PATHWAY PROTEIN G"/>
    <property type="match status" value="1"/>
</dbReference>
<accession>A0A518AGQ0</accession>
<dbReference type="Proteomes" id="UP000315750">
    <property type="component" value="Chromosome"/>
</dbReference>